<gene>
    <name evidence="1" type="ORF">HMPREF1557_00643</name>
</gene>
<organism evidence="1 2">
    <name type="scientific">Streptococcus sobrinus W1703</name>
    <dbReference type="NCBI Taxonomy" id="1227275"/>
    <lineage>
        <taxon>Bacteria</taxon>
        <taxon>Bacillati</taxon>
        <taxon>Bacillota</taxon>
        <taxon>Bacilli</taxon>
        <taxon>Lactobacillales</taxon>
        <taxon>Streptococcaceae</taxon>
        <taxon>Streptococcus</taxon>
    </lineage>
</organism>
<evidence type="ECO:0000313" key="1">
    <source>
        <dbReference type="EMBL" id="ERJ77699.1"/>
    </source>
</evidence>
<name>U2KKG5_9STRE</name>
<dbReference type="HOGENOM" id="CLU_3206029_0_0_9"/>
<proteinExistence type="predicted"/>
<evidence type="ECO:0000313" key="2">
    <source>
        <dbReference type="Proteomes" id="UP000016617"/>
    </source>
</evidence>
<dbReference type="Proteomes" id="UP000016617">
    <property type="component" value="Unassembled WGS sequence"/>
</dbReference>
<accession>U2KKG5</accession>
<reference evidence="1 2" key="1">
    <citation type="submission" date="2013-06" db="EMBL/GenBank/DDBJ databases">
        <authorList>
            <person name="Weinstock G."/>
            <person name="Sodergren E."/>
            <person name="Lobos E.A."/>
            <person name="Fulton L."/>
            <person name="Fulton R."/>
            <person name="Courtney L."/>
            <person name="Fronick C."/>
            <person name="O'Laughlin M."/>
            <person name="Godfrey J."/>
            <person name="Wilson R.M."/>
            <person name="Miner T."/>
            <person name="Farmer C."/>
            <person name="Delehaunty K."/>
            <person name="Cordes M."/>
            <person name="Minx P."/>
            <person name="Tomlinson C."/>
            <person name="Chen J."/>
            <person name="Wollam A."/>
            <person name="Pepin K.H."/>
            <person name="Bhonagiri V."/>
            <person name="Zhang X."/>
            <person name="Warren W."/>
            <person name="Mitreva M."/>
            <person name="Mardis E.R."/>
            <person name="Wilson R.K."/>
        </authorList>
    </citation>
    <scope>NUCLEOTIDE SEQUENCE [LARGE SCALE GENOMIC DNA]</scope>
    <source>
        <strain evidence="1 2">W1703</strain>
    </source>
</reference>
<dbReference type="EMBL" id="AWVA01000033">
    <property type="protein sequence ID" value="ERJ77699.1"/>
    <property type="molecule type" value="Genomic_DNA"/>
</dbReference>
<dbReference type="AlphaFoldDB" id="U2KKG5"/>
<protein>
    <submittedName>
        <fullName evidence="1">Uncharacterized protein</fullName>
    </submittedName>
</protein>
<sequence length="45" mass="5716">MLFHRPSTLFKVKHKKHIFGFYYSRKKEIFKLYHRFSLTDEQRLL</sequence>
<comment type="caution">
    <text evidence="1">The sequence shown here is derived from an EMBL/GenBank/DDBJ whole genome shotgun (WGS) entry which is preliminary data.</text>
</comment>